<dbReference type="CDD" id="cd09630">
    <property type="entry name" value="CDH_like_cytochrome"/>
    <property type="match status" value="1"/>
</dbReference>
<keyword evidence="3 8" id="KW-0812">Transmembrane</keyword>
<feature type="transmembrane region" description="Helical" evidence="8">
    <location>
        <begin position="258"/>
        <end position="281"/>
    </location>
</feature>
<comment type="subcellular location">
    <subcellularLocation>
        <location evidence="1">Membrane</location>
    </subcellularLocation>
</comment>
<evidence type="ECO:0000256" key="5">
    <source>
        <dbReference type="ARBA" id="ARBA00022989"/>
    </source>
</evidence>
<keyword evidence="5 8" id="KW-1133">Transmembrane helix</keyword>
<feature type="transmembrane region" description="Helical" evidence="8">
    <location>
        <begin position="352"/>
        <end position="375"/>
    </location>
</feature>
<dbReference type="STRING" id="94208.A0A2S4KSR0"/>
<dbReference type="Proteomes" id="UP000237481">
    <property type="component" value="Unassembled WGS sequence"/>
</dbReference>
<dbReference type="InterPro" id="IPR015920">
    <property type="entry name" value="Cellobiose_DH-like_cyt"/>
</dbReference>
<dbReference type="SMART" id="SM00664">
    <property type="entry name" value="DoH"/>
    <property type="match status" value="1"/>
</dbReference>
<dbReference type="GO" id="GO:0016020">
    <property type="term" value="C:membrane"/>
    <property type="evidence" value="ECO:0007669"/>
    <property type="project" value="UniProtKB-SubCell"/>
</dbReference>
<dbReference type="Pfam" id="PF16010">
    <property type="entry name" value="CDH-cyt"/>
    <property type="match status" value="1"/>
</dbReference>
<dbReference type="Gene3D" id="2.60.40.1210">
    <property type="entry name" value="Cellobiose dehydrogenase, cytochrome domain"/>
    <property type="match status" value="1"/>
</dbReference>
<dbReference type="PANTHER" id="PTHR47797">
    <property type="entry name" value="DEHYDROGENASE, PUTATIVE (AFU_ORTHOLOGUE AFUA_8G05805)-RELATED"/>
    <property type="match status" value="1"/>
</dbReference>
<name>A0A2S4KSR0_9HYPO</name>
<evidence type="ECO:0000313" key="11">
    <source>
        <dbReference type="Proteomes" id="UP000237481"/>
    </source>
</evidence>
<dbReference type="EMBL" id="PKSG01000716">
    <property type="protein sequence ID" value="POR33242.1"/>
    <property type="molecule type" value="Genomic_DNA"/>
</dbReference>
<evidence type="ECO:0000256" key="1">
    <source>
        <dbReference type="ARBA" id="ARBA00004370"/>
    </source>
</evidence>
<keyword evidence="6 8" id="KW-0472">Membrane</keyword>
<gene>
    <name evidence="10" type="ORF">TPAR_06578</name>
</gene>
<dbReference type="InterPro" id="IPR005018">
    <property type="entry name" value="DOMON_domain"/>
</dbReference>
<feature type="domain" description="DOMON" evidence="9">
    <location>
        <begin position="37"/>
        <end position="155"/>
    </location>
</feature>
<feature type="transmembrane region" description="Helical" evidence="8">
    <location>
        <begin position="287"/>
        <end position="305"/>
    </location>
</feature>
<evidence type="ECO:0000256" key="2">
    <source>
        <dbReference type="ARBA" id="ARBA00022448"/>
    </source>
</evidence>
<comment type="caution">
    <text evidence="10">The sequence shown here is derived from an EMBL/GenBank/DDBJ whole genome shotgun (WGS) entry which is preliminary data.</text>
</comment>
<evidence type="ECO:0000256" key="7">
    <source>
        <dbReference type="SAM" id="MobiDB-lite"/>
    </source>
</evidence>
<keyword evidence="11" id="KW-1185">Reference proteome</keyword>
<dbReference type="PANTHER" id="PTHR47797:SF4">
    <property type="entry name" value="DOMON DOMAIN-CONTAINING PROTEIN"/>
    <property type="match status" value="1"/>
</dbReference>
<organism evidence="10 11">
    <name type="scientific">Tolypocladium paradoxum</name>
    <dbReference type="NCBI Taxonomy" id="94208"/>
    <lineage>
        <taxon>Eukaryota</taxon>
        <taxon>Fungi</taxon>
        <taxon>Dikarya</taxon>
        <taxon>Ascomycota</taxon>
        <taxon>Pezizomycotina</taxon>
        <taxon>Sordariomycetes</taxon>
        <taxon>Hypocreomycetidae</taxon>
        <taxon>Hypocreales</taxon>
        <taxon>Ophiocordycipitaceae</taxon>
        <taxon>Tolypocladium</taxon>
    </lineage>
</organism>
<evidence type="ECO:0000256" key="3">
    <source>
        <dbReference type="ARBA" id="ARBA00022692"/>
    </source>
</evidence>
<protein>
    <recommendedName>
        <fullName evidence="9">DOMON domain-containing protein</fullName>
    </recommendedName>
</protein>
<feature type="compositionally biased region" description="Basic and acidic residues" evidence="7">
    <location>
        <begin position="394"/>
        <end position="404"/>
    </location>
</feature>
<dbReference type="SMART" id="SM00665">
    <property type="entry name" value="B561"/>
    <property type="match status" value="1"/>
</dbReference>
<keyword evidence="2" id="KW-0813">Transport</keyword>
<feature type="non-terminal residue" evidence="10">
    <location>
        <position position="1"/>
    </location>
</feature>
<evidence type="ECO:0000313" key="10">
    <source>
        <dbReference type="EMBL" id="POR33242.1"/>
    </source>
</evidence>
<evidence type="ECO:0000256" key="6">
    <source>
        <dbReference type="ARBA" id="ARBA00023136"/>
    </source>
</evidence>
<dbReference type="CDD" id="cd08760">
    <property type="entry name" value="Cyt_b561_FRRS1_like"/>
    <property type="match status" value="1"/>
</dbReference>
<keyword evidence="4" id="KW-0249">Electron transport</keyword>
<dbReference type="OrthoDB" id="19261at2759"/>
<accession>A0A2S4KSR0</accession>
<dbReference type="PROSITE" id="PS50836">
    <property type="entry name" value="DOMON"/>
    <property type="match status" value="1"/>
</dbReference>
<evidence type="ECO:0000256" key="4">
    <source>
        <dbReference type="ARBA" id="ARBA00022982"/>
    </source>
</evidence>
<dbReference type="AlphaFoldDB" id="A0A2S4KSR0"/>
<evidence type="ECO:0000259" key="9">
    <source>
        <dbReference type="PROSITE" id="PS50836"/>
    </source>
</evidence>
<proteinExistence type="predicted"/>
<dbReference type="SUPFAM" id="SSF49344">
    <property type="entry name" value="CBD9-like"/>
    <property type="match status" value="1"/>
</dbReference>
<reference evidence="10 11" key="1">
    <citation type="submission" date="2018-01" db="EMBL/GenBank/DDBJ databases">
        <title>Harnessing the power of phylogenomics to disentangle the directionality and signatures of interkingdom host jumping in the parasitic fungal genus Tolypocladium.</title>
        <authorList>
            <person name="Quandt C.A."/>
            <person name="Patterson W."/>
            <person name="Spatafora J.W."/>
        </authorList>
    </citation>
    <scope>NUCLEOTIDE SEQUENCE [LARGE SCALE GENOMIC DNA]</scope>
    <source>
        <strain evidence="10 11">NRBC 100945</strain>
    </source>
</reference>
<evidence type="ECO:0000256" key="8">
    <source>
        <dbReference type="SAM" id="Phobius"/>
    </source>
</evidence>
<sequence>RPSLPRLPVSGPVLLTPFLAPDAAQVSGATTSYCPASKVCFRWGVPEAAASSRSGNVYFQLKAPAEYEWVGLGIGSQMRGADMFVMYANGNNNVTLSTRRGTGQVMPQFVQRSDVDLLEGSGISGGQMTANVRCSACTELNLAGSTGWLAAWLPGSPLNSKSTSATISFHQAYSLFSVDLSKARISSDANPFLTAQGSSTDGSGNGNGVTDSGSAPGETLAYAHGILMTLVFVVGYPIGSIMMPLIGKWIIHAGWQMLVFLGMWAGFGIGYVVADGAGWFFGGTHTQLGVIVCALLGLQPVFGWLHHMYYVKHRGRGIISHIHIWYGRALIIIGIINGGLGLRLAGTPQPFFTAYVVVAVLSTLMYVSAVAFGLFRNRRSRTGDVSPAMSGRSGTKERERAIGT</sequence>
<feature type="region of interest" description="Disordered" evidence="7">
    <location>
        <begin position="383"/>
        <end position="404"/>
    </location>
</feature>
<dbReference type="Gene3D" id="1.20.120.1770">
    <property type="match status" value="1"/>
</dbReference>
<feature type="non-terminal residue" evidence="10">
    <location>
        <position position="404"/>
    </location>
</feature>
<dbReference type="InterPro" id="IPR006593">
    <property type="entry name" value="Cyt_b561/ferric_Rdtase_TM"/>
</dbReference>
<feature type="transmembrane region" description="Helical" evidence="8">
    <location>
        <begin position="221"/>
        <end position="246"/>
    </location>
</feature>
<feature type="transmembrane region" description="Helical" evidence="8">
    <location>
        <begin position="325"/>
        <end position="346"/>
    </location>
</feature>